<reference evidence="1 2" key="1">
    <citation type="submission" date="2015-09" db="EMBL/GenBank/DDBJ databases">
        <title>Genome announcement of multiple Pseudomonas syringae strains.</title>
        <authorList>
            <person name="Thakur S."/>
            <person name="Wang P.W."/>
            <person name="Gong Y."/>
            <person name="Weir B.S."/>
            <person name="Guttman D.S."/>
        </authorList>
    </citation>
    <scope>NUCLEOTIDE SEQUENCE [LARGE SCALE GENOMIC DNA]</scope>
    <source>
        <strain evidence="1 2">ICMP16929</strain>
    </source>
</reference>
<proteinExistence type="predicted"/>
<accession>A0A0Q0G283</accession>
<organism evidence="1 2">
    <name type="scientific">Pseudomonas syringae pv. spinaceae</name>
    <dbReference type="NCBI Taxonomy" id="264459"/>
    <lineage>
        <taxon>Bacteria</taxon>
        <taxon>Pseudomonadati</taxon>
        <taxon>Pseudomonadota</taxon>
        <taxon>Gammaproteobacteria</taxon>
        <taxon>Pseudomonadales</taxon>
        <taxon>Pseudomonadaceae</taxon>
        <taxon>Pseudomonas</taxon>
        <taxon>Pseudomonas syringae</taxon>
    </lineage>
</organism>
<gene>
    <name evidence="1" type="ORF">ALO94_200171</name>
</gene>
<dbReference type="EMBL" id="LJRI01001178">
    <property type="protein sequence ID" value="KPY71188.1"/>
    <property type="molecule type" value="Genomic_DNA"/>
</dbReference>
<dbReference type="InterPro" id="IPR050900">
    <property type="entry name" value="Transposase_IS3/IS150/IS904"/>
</dbReference>
<dbReference type="Pfam" id="PF13276">
    <property type="entry name" value="HTH_21"/>
    <property type="match status" value="1"/>
</dbReference>
<dbReference type="AlphaFoldDB" id="A0A0Q0G283"/>
<evidence type="ECO:0000313" key="1">
    <source>
        <dbReference type="EMBL" id="KPY71188.1"/>
    </source>
</evidence>
<comment type="caution">
    <text evidence="1">The sequence shown here is derived from an EMBL/GenBank/DDBJ whole genome shotgun (WGS) entry which is preliminary data.</text>
</comment>
<name>A0A0Q0G283_PSESX</name>
<dbReference type="PANTHER" id="PTHR46889:SF4">
    <property type="entry name" value="TRANSPOSASE INSO FOR INSERTION SEQUENCE ELEMENT IS911B-RELATED"/>
    <property type="match status" value="1"/>
</dbReference>
<sequence length="154" mass="17752">MTLIEKLSERFTVTDLCRVFGMNRGRYYDYLKQRDRVDPDRERLKFEAIQLHTQSRRSMGARSLSAALKARGEQVGRFLAGRLMAEAGLQSCQRRPRPYRHSVVQSRFAENLLDRQFEVSAPNQVRLHSYNEYRTPVDQEKNGGVASITVSGIS</sequence>
<evidence type="ECO:0000313" key="2">
    <source>
        <dbReference type="Proteomes" id="UP000050384"/>
    </source>
</evidence>
<dbReference type="InterPro" id="IPR025948">
    <property type="entry name" value="HTH-like_dom"/>
</dbReference>
<protein>
    <submittedName>
        <fullName evidence="1">Deoxyuridine 5'-triphosphate nucleotidohydrolase</fullName>
    </submittedName>
</protein>
<dbReference type="Proteomes" id="UP000050384">
    <property type="component" value="Unassembled WGS sequence"/>
</dbReference>
<keyword evidence="1" id="KW-0378">Hydrolase</keyword>
<dbReference type="PANTHER" id="PTHR46889">
    <property type="entry name" value="TRANSPOSASE INSF FOR INSERTION SEQUENCE IS3B-RELATED"/>
    <property type="match status" value="1"/>
</dbReference>
<dbReference type="GO" id="GO:0016787">
    <property type="term" value="F:hydrolase activity"/>
    <property type="evidence" value="ECO:0007669"/>
    <property type="project" value="UniProtKB-KW"/>
</dbReference>
<dbReference type="PATRIC" id="fig|264459.3.peg.2042"/>